<comment type="caution">
    <text evidence="1">The sequence shown here is derived from an EMBL/GenBank/DDBJ whole genome shotgun (WGS) entry which is preliminary data.</text>
</comment>
<evidence type="ECO:0000313" key="2">
    <source>
        <dbReference type="Proteomes" id="UP001163321"/>
    </source>
</evidence>
<accession>A0ACC0VXC9</accession>
<gene>
    <name evidence="1" type="ORF">PsorP6_010029</name>
</gene>
<organism evidence="1 2">
    <name type="scientific">Peronosclerospora sorghi</name>
    <dbReference type="NCBI Taxonomy" id="230839"/>
    <lineage>
        <taxon>Eukaryota</taxon>
        <taxon>Sar</taxon>
        <taxon>Stramenopiles</taxon>
        <taxon>Oomycota</taxon>
        <taxon>Peronosporomycetes</taxon>
        <taxon>Peronosporales</taxon>
        <taxon>Peronosporaceae</taxon>
        <taxon>Peronosclerospora</taxon>
    </lineage>
</organism>
<dbReference type="EMBL" id="CM047585">
    <property type="protein sequence ID" value="KAI9910534.1"/>
    <property type="molecule type" value="Genomic_DNA"/>
</dbReference>
<keyword evidence="2" id="KW-1185">Reference proteome</keyword>
<dbReference type="Proteomes" id="UP001163321">
    <property type="component" value="Chromosome 6"/>
</dbReference>
<evidence type="ECO:0000313" key="1">
    <source>
        <dbReference type="EMBL" id="KAI9910534.1"/>
    </source>
</evidence>
<name>A0ACC0VXC9_9STRA</name>
<sequence length="106" mass="11823">MSSLSLGQAATKAEIDCQRSRVKGINNNLLTFSLDSRFLTFEWRNAIAENPRSDAALDVIMQKTLTATSLRLGYVAPSTSHYCIVVFLPFESILKRKSYLSYPGES</sequence>
<proteinExistence type="predicted"/>
<protein>
    <submittedName>
        <fullName evidence="1">Uncharacterized protein</fullName>
    </submittedName>
</protein>
<reference evidence="1 2" key="1">
    <citation type="journal article" date="2022" name="bioRxiv">
        <title>The genome of the oomycete Peronosclerospora sorghi, a cosmopolitan pathogen of maize and sorghum, is inflated with dispersed pseudogenes.</title>
        <authorList>
            <person name="Fletcher K."/>
            <person name="Martin F."/>
            <person name="Isakeit T."/>
            <person name="Cavanaugh K."/>
            <person name="Magill C."/>
            <person name="Michelmore R."/>
        </authorList>
    </citation>
    <scope>NUCLEOTIDE SEQUENCE [LARGE SCALE GENOMIC DNA]</scope>
    <source>
        <strain evidence="1">P6</strain>
    </source>
</reference>